<dbReference type="FunFam" id="3.90.930.12:FF:000001">
    <property type="entry name" value="50S ribosomal protein L6"/>
    <property type="match status" value="1"/>
</dbReference>
<comment type="similarity">
    <text evidence="1 4 5">Belongs to the universal ribosomal protein uL6 family.</text>
</comment>
<dbReference type="InterPro" id="IPR036789">
    <property type="entry name" value="Ribosomal_uL6-like_a/b-dom_sf"/>
</dbReference>
<evidence type="ECO:0000313" key="9">
    <source>
        <dbReference type="EMBL" id="GBF58508.1"/>
    </source>
</evidence>
<dbReference type="GO" id="GO:0019843">
    <property type="term" value="F:rRNA binding"/>
    <property type="evidence" value="ECO:0007669"/>
    <property type="project" value="UniProtKB-UniRule"/>
</dbReference>
<dbReference type="EMBL" id="BFBR01000006">
    <property type="protein sequence ID" value="GBF58508.1"/>
    <property type="molecule type" value="Genomic_DNA"/>
</dbReference>
<dbReference type="PIRSF" id="PIRSF002162">
    <property type="entry name" value="Ribosomal_L6"/>
    <property type="match status" value="1"/>
</dbReference>
<dbReference type="PRINTS" id="PR00059">
    <property type="entry name" value="RIBOSOMALL6"/>
</dbReference>
<dbReference type="InterPro" id="IPR000702">
    <property type="entry name" value="Ribosomal_uL6-like"/>
</dbReference>
<keyword evidence="4 6" id="KW-0699">rRNA-binding</keyword>
<comment type="function">
    <text evidence="4 6">This protein binds to the 23S rRNA, and is important in its secondary structure. It is located near the subunit interface in the base of the L7/L12 stalk, and near the tRNA binding site of the peptidyltransferase center.</text>
</comment>
<dbReference type="GO" id="GO:0022625">
    <property type="term" value="C:cytosolic large ribosomal subunit"/>
    <property type="evidence" value="ECO:0007669"/>
    <property type="project" value="UniProtKB-UniRule"/>
</dbReference>
<keyword evidence="3 4" id="KW-0687">Ribonucleoprotein</keyword>
<feature type="region of interest" description="Disordered" evidence="7">
    <location>
        <begin position="155"/>
        <end position="176"/>
    </location>
</feature>
<sequence>MSRIGKKPVAIGGATVTLDGDILKAKGPQGELSFKLHDQVSVTIEGGVIVVTPKNDSKLARSLWGMSRSMIANMVEGVTKGFERTLELVGVGYRAAMSGKDLELSLGYSHPIIYKAPAGVTFAVPKPTEIKISGRDKQELGQICSEIRKYRPPEPYKGKGVRYAGETVRRKEGKKK</sequence>
<dbReference type="PROSITE" id="PS00525">
    <property type="entry name" value="RIBOSOMAL_L6_1"/>
    <property type="match status" value="1"/>
</dbReference>
<dbReference type="InterPro" id="IPR020040">
    <property type="entry name" value="Ribosomal_uL6_a/b-dom"/>
</dbReference>
<organism evidence="9 10">
    <name type="scientific">Candidatus Phycosocius bacilliformis</name>
    <dbReference type="NCBI Taxonomy" id="1445552"/>
    <lineage>
        <taxon>Bacteria</taxon>
        <taxon>Pseudomonadati</taxon>
        <taxon>Pseudomonadota</taxon>
        <taxon>Alphaproteobacteria</taxon>
        <taxon>Caulobacterales</taxon>
        <taxon>Caulobacterales incertae sedis</taxon>
        <taxon>Candidatus Phycosocius</taxon>
    </lineage>
</organism>
<proteinExistence type="inferred from homology"/>
<evidence type="ECO:0000256" key="3">
    <source>
        <dbReference type="ARBA" id="ARBA00023274"/>
    </source>
</evidence>
<protein>
    <recommendedName>
        <fullName evidence="4">Large ribosomal subunit protein uL6</fullName>
    </recommendedName>
</protein>
<evidence type="ECO:0000256" key="2">
    <source>
        <dbReference type="ARBA" id="ARBA00022980"/>
    </source>
</evidence>
<keyword evidence="2 4" id="KW-0689">Ribosomal protein</keyword>
<evidence type="ECO:0000256" key="6">
    <source>
        <dbReference type="RuleBase" id="RU003870"/>
    </source>
</evidence>
<evidence type="ECO:0000256" key="1">
    <source>
        <dbReference type="ARBA" id="ARBA00009356"/>
    </source>
</evidence>
<dbReference type="OrthoDB" id="9805007at2"/>
<dbReference type="PANTHER" id="PTHR11655">
    <property type="entry name" value="60S/50S RIBOSOMAL PROTEIN L6/L9"/>
    <property type="match status" value="1"/>
</dbReference>
<dbReference type="RefSeq" id="WP_108985360.1">
    <property type="nucleotide sequence ID" value="NZ_BFBR01000006.1"/>
</dbReference>
<accession>A0A2P2EBS2</accession>
<dbReference type="InterPro" id="IPR019906">
    <property type="entry name" value="Ribosomal_uL6_bac-type"/>
</dbReference>
<evidence type="ECO:0000259" key="8">
    <source>
        <dbReference type="Pfam" id="PF00347"/>
    </source>
</evidence>
<comment type="subunit">
    <text evidence="4">Part of the 50S ribosomal subunit.</text>
</comment>
<evidence type="ECO:0000256" key="4">
    <source>
        <dbReference type="HAMAP-Rule" id="MF_01365"/>
    </source>
</evidence>
<keyword evidence="4 6" id="KW-0694">RNA-binding</keyword>
<feature type="domain" description="Large ribosomal subunit protein uL6 alpha-beta" evidence="8">
    <location>
        <begin position="89"/>
        <end position="163"/>
    </location>
</feature>
<dbReference type="GO" id="GO:0003735">
    <property type="term" value="F:structural constituent of ribosome"/>
    <property type="evidence" value="ECO:0007669"/>
    <property type="project" value="UniProtKB-UniRule"/>
</dbReference>
<dbReference type="PANTHER" id="PTHR11655:SF14">
    <property type="entry name" value="LARGE RIBOSOMAL SUBUNIT PROTEIN UL6M"/>
    <property type="match status" value="1"/>
</dbReference>
<dbReference type="AlphaFoldDB" id="A0A2P2EBS2"/>
<comment type="caution">
    <text evidence="9">The sequence shown here is derived from an EMBL/GenBank/DDBJ whole genome shotgun (WGS) entry which is preliminary data.</text>
</comment>
<evidence type="ECO:0000313" key="10">
    <source>
        <dbReference type="Proteomes" id="UP000245086"/>
    </source>
</evidence>
<dbReference type="Proteomes" id="UP000245086">
    <property type="component" value="Unassembled WGS sequence"/>
</dbReference>
<gene>
    <name evidence="4 9" type="primary">rplF</name>
    <name evidence="9" type="ORF">PbB2_02194</name>
</gene>
<dbReference type="Pfam" id="PF00347">
    <property type="entry name" value="Ribosomal_L6"/>
    <property type="match status" value="2"/>
</dbReference>
<feature type="domain" description="Large ribosomal subunit protein uL6 alpha-beta" evidence="8">
    <location>
        <begin position="13"/>
        <end position="81"/>
    </location>
</feature>
<reference evidence="9 10" key="1">
    <citation type="journal article" date="2018" name="Genome Announc.">
        <title>Draft Genome Sequence of "Candidatus Phycosocius bacilliformis," an Alphaproteobacterial Ectosymbiont of the Hydrocarbon-Producing Green Alga Botryococcus braunii.</title>
        <authorList>
            <person name="Tanabe Y."/>
            <person name="Yamaguchi H."/>
            <person name="Watanabe M.M."/>
        </authorList>
    </citation>
    <scope>NUCLEOTIDE SEQUENCE [LARGE SCALE GENOMIC DNA]</scope>
    <source>
        <strain evidence="9 10">BOTRYCO-2</strain>
    </source>
</reference>
<dbReference type="InterPro" id="IPR002358">
    <property type="entry name" value="Ribosomal_uL6_CS"/>
</dbReference>
<evidence type="ECO:0000256" key="7">
    <source>
        <dbReference type="SAM" id="MobiDB-lite"/>
    </source>
</evidence>
<name>A0A2P2EBS2_9PROT</name>
<dbReference type="NCBIfam" id="TIGR03654">
    <property type="entry name" value="L6_bact"/>
    <property type="match status" value="1"/>
</dbReference>
<evidence type="ECO:0000256" key="5">
    <source>
        <dbReference type="RuleBase" id="RU003869"/>
    </source>
</evidence>
<keyword evidence="10" id="KW-1185">Reference proteome</keyword>
<dbReference type="SUPFAM" id="SSF56053">
    <property type="entry name" value="Ribosomal protein L6"/>
    <property type="match status" value="2"/>
</dbReference>
<dbReference type="HAMAP" id="MF_01365_B">
    <property type="entry name" value="Ribosomal_uL6_B"/>
    <property type="match status" value="1"/>
</dbReference>
<dbReference type="Gene3D" id="3.90.930.12">
    <property type="entry name" value="Ribosomal protein L6, alpha-beta domain"/>
    <property type="match status" value="2"/>
</dbReference>
<dbReference type="GO" id="GO:0002181">
    <property type="term" value="P:cytoplasmic translation"/>
    <property type="evidence" value="ECO:0007669"/>
    <property type="project" value="TreeGrafter"/>
</dbReference>